<dbReference type="Proteomes" id="UP001178507">
    <property type="component" value="Unassembled WGS sequence"/>
</dbReference>
<comment type="caution">
    <text evidence="2">The sequence shown here is derived from an EMBL/GenBank/DDBJ whole genome shotgun (WGS) entry which is preliminary data.</text>
</comment>
<evidence type="ECO:0000313" key="3">
    <source>
        <dbReference type="Proteomes" id="UP001178507"/>
    </source>
</evidence>
<dbReference type="AlphaFoldDB" id="A0AA36HR51"/>
<evidence type="ECO:0000313" key="2">
    <source>
        <dbReference type="EMBL" id="CAJ1373240.1"/>
    </source>
</evidence>
<proteinExistence type="predicted"/>
<feature type="compositionally biased region" description="Basic residues" evidence="1">
    <location>
        <begin position="255"/>
        <end position="269"/>
    </location>
</feature>
<evidence type="ECO:0000256" key="1">
    <source>
        <dbReference type="SAM" id="MobiDB-lite"/>
    </source>
</evidence>
<sequence length="283" mass="31845">MAGQERAKQAGPGTLPGALDLFLAEAAVALKDETAFRAAAANFLSKLAPKGTAAIWEVCRGPKKHPELQRLWRLLRHLSPSERRSYIAERLCQSQRIQLEHWILSTRGGVSLPSGFSSRSLCRWKGRRAAVGYRPILHLHDSLYAQAAFTFNLRDALRALGVLLALRAALAHGETTPEKIQASLLAVLRSSDTAHKFYFKTRLKVGRREVATPLRQSLPLALREWRYAQLFRARSPRSRCEEPKGTLCLTLDGPRKRRASRRGEPRKRQKPSDCQTQLSSRCH</sequence>
<feature type="compositionally biased region" description="Polar residues" evidence="1">
    <location>
        <begin position="272"/>
        <end position="283"/>
    </location>
</feature>
<reference evidence="2" key="1">
    <citation type="submission" date="2023-08" db="EMBL/GenBank/DDBJ databases">
        <authorList>
            <person name="Chen Y."/>
            <person name="Shah S."/>
            <person name="Dougan E. K."/>
            <person name="Thang M."/>
            <person name="Chan C."/>
        </authorList>
    </citation>
    <scope>NUCLEOTIDE SEQUENCE</scope>
</reference>
<protein>
    <submittedName>
        <fullName evidence="2">Uncharacterized protein</fullName>
    </submittedName>
</protein>
<gene>
    <name evidence="2" type="ORF">EVOR1521_LOCUS3121</name>
</gene>
<keyword evidence="3" id="KW-1185">Reference proteome</keyword>
<accession>A0AA36HR51</accession>
<feature type="region of interest" description="Disordered" evidence="1">
    <location>
        <begin position="251"/>
        <end position="283"/>
    </location>
</feature>
<name>A0AA36HR51_9DINO</name>
<dbReference type="EMBL" id="CAUJNA010000180">
    <property type="protein sequence ID" value="CAJ1373240.1"/>
    <property type="molecule type" value="Genomic_DNA"/>
</dbReference>
<organism evidence="2 3">
    <name type="scientific">Effrenium voratum</name>
    <dbReference type="NCBI Taxonomy" id="2562239"/>
    <lineage>
        <taxon>Eukaryota</taxon>
        <taxon>Sar</taxon>
        <taxon>Alveolata</taxon>
        <taxon>Dinophyceae</taxon>
        <taxon>Suessiales</taxon>
        <taxon>Symbiodiniaceae</taxon>
        <taxon>Effrenium</taxon>
    </lineage>
</organism>